<sequence>NFLQASTSAGDLTSFAAFSQFGSFYGRLRHFLDVIDPRTLFVSEVSKSLLKCKPQMMISASRCDKCAGKFGAH</sequence>
<organism evidence="1 2">
    <name type="scientific">Sinocyclocheilus rhinocerous</name>
    <dbReference type="NCBI Taxonomy" id="307959"/>
    <lineage>
        <taxon>Eukaryota</taxon>
        <taxon>Metazoa</taxon>
        <taxon>Chordata</taxon>
        <taxon>Craniata</taxon>
        <taxon>Vertebrata</taxon>
        <taxon>Euteleostomi</taxon>
        <taxon>Actinopterygii</taxon>
        <taxon>Neopterygii</taxon>
        <taxon>Teleostei</taxon>
        <taxon>Ostariophysi</taxon>
        <taxon>Cypriniformes</taxon>
        <taxon>Cyprinidae</taxon>
        <taxon>Cyprininae</taxon>
        <taxon>Sinocyclocheilus</taxon>
    </lineage>
</organism>
<name>A0A673FXH2_9TELE</name>
<evidence type="ECO:0000313" key="1">
    <source>
        <dbReference type="Ensembl" id="ENSSRHP00000004170.1"/>
    </source>
</evidence>
<keyword evidence="2" id="KW-1185">Reference proteome</keyword>
<dbReference type="Proteomes" id="UP000472270">
    <property type="component" value="Unassembled WGS sequence"/>
</dbReference>
<accession>A0A673FXH2</accession>
<proteinExistence type="predicted"/>
<dbReference type="Ensembl" id="ENSSRHT00000004323.1">
    <property type="protein sequence ID" value="ENSSRHP00000004170.1"/>
    <property type="gene ID" value="ENSSRHG00000002836.1"/>
</dbReference>
<reference evidence="1" key="2">
    <citation type="submission" date="2025-09" db="UniProtKB">
        <authorList>
            <consortium name="Ensembl"/>
        </authorList>
    </citation>
    <scope>IDENTIFICATION</scope>
</reference>
<evidence type="ECO:0000313" key="2">
    <source>
        <dbReference type="Proteomes" id="UP000472270"/>
    </source>
</evidence>
<protein>
    <submittedName>
        <fullName evidence="1">Uncharacterized protein</fullName>
    </submittedName>
</protein>
<reference evidence="1" key="1">
    <citation type="submission" date="2025-08" db="UniProtKB">
        <authorList>
            <consortium name="Ensembl"/>
        </authorList>
    </citation>
    <scope>IDENTIFICATION</scope>
</reference>
<dbReference type="AlphaFoldDB" id="A0A673FXH2"/>